<evidence type="ECO:0000256" key="1">
    <source>
        <dbReference type="ARBA" id="ARBA00022801"/>
    </source>
</evidence>
<name>A0ABR2YG22_9CHLO</name>
<organism evidence="4 5">
    <name type="scientific">Coccomyxa subellipsoidea</name>
    <dbReference type="NCBI Taxonomy" id="248742"/>
    <lineage>
        <taxon>Eukaryota</taxon>
        <taxon>Viridiplantae</taxon>
        <taxon>Chlorophyta</taxon>
        <taxon>core chlorophytes</taxon>
        <taxon>Trebouxiophyceae</taxon>
        <taxon>Trebouxiophyceae incertae sedis</taxon>
        <taxon>Coccomyxaceae</taxon>
        <taxon>Coccomyxa</taxon>
    </lineage>
</organism>
<evidence type="ECO:0000313" key="4">
    <source>
        <dbReference type="EMBL" id="KAK9904786.1"/>
    </source>
</evidence>
<dbReference type="EMBL" id="JALJOT010000012">
    <property type="protein sequence ID" value="KAK9904786.1"/>
    <property type="molecule type" value="Genomic_DNA"/>
</dbReference>
<dbReference type="SUPFAM" id="SSF53474">
    <property type="entry name" value="alpha/beta-Hydrolases"/>
    <property type="match status" value="1"/>
</dbReference>
<dbReference type="Proteomes" id="UP001491310">
    <property type="component" value="Unassembled WGS sequence"/>
</dbReference>
<protein>
    <recommendedName>
        <fullName evidence="3">AB hydrolase-1 domain-containing protein</fullName>
    </recommendedName>
</protein>
<dbReference type="Gene3D" id="3.40.50.1820">
    <property type="entry name" value="alpha/beta hydrolase"/>
    <property type="match status" value="1"/>
</dbReference>
<reference evidence="4 5" key="1">
    <citation type="journal article" date="2024" name="Nat. Commun.">
        <title>Phylogenomics reveals the evolutionary origins of lichenization in chlorophyte algae.</title>
        <authorList>
            <person name="Puginier C."/>
            <person name="Libourel C."/>
            <person name="Otte J."/>
            <person name="Skaloud P."/>
            <person name="Haon M."/>
            <person name="Grisel S."/>
            <person name="Petersen M."/>
            <person name="Berrin J.G."/>
            <person name="Delaux P.M."/>
            <person name="Dal Grande F."/>
            <person name="Keller J."/>
        </authorList>
    </citation>
    <scope>NUCLEOTIDE SEQUENCE [LARGE SCALE GENOMIC DNA]</scope>
    <source>
        <strain evidence="4 5">SAG 216-7</strain>
    </source>
</reference>
<accession>A0ABR2YG22</accession>
<dbReference type="InterPro" id="IPR000073">
    <property type="entry name" value="AB_hydrolase_1"/>
</dbReference>
<evidence type="ECO:0000313" key="5">
    <source>
        <dbReference type="Proteomes" id="UP001491310"/>
    </source>
</evidence>
<dbReference type="InterPro" id="IPR050266">
    <property type="entry name" value="AB_hydrolase_sf"/>
</dbReference>
<dbReference type="Pfam" id="PF00561">
    <property type="entry name" value="Abhydrolase_1"/>
    <property type="match status" value="1"/>
</dbReference>
<comment type="caution">
    <text evidence="4">The sequence shown here is derived from an EMBL/GenBank/DDBJ whole genome shotgun (WGS) entry which is preliminary data.</text>
</comment>
<dbReference type="PANTHER" id="PTHR43798">
    <property type="entry name" value="MONOACYLGLYCEROL LIPASE"/>
    <property type="match status" value="1"/>
</dbReference>
<evidence type="ECO:0000259" key="3">
    <source>
        <dbReference type="Pfam" id="PF00561"/>
    </source>
</evidence>
<dbReference type="InterPro" id="IPR029058">
    <property type="entry name" value="AB_hydrolase_fold"/>
</dbReference>
<feature type="region of interest" description="Disordered" evidence="2">
    <location>
        <begin position="372"/>
        <end position="392"/>
    </location>
</feature>
<gene>
    <name evidence="4" type="ORF">WJX75_002581</name>
</gene>
<keyword evidence="5" id="KW-1185">Reference proteome</keyword>
<sequence>MSTEWKTGTQFVTTNDGVKIAFERMGRTGPVVVLLHGWSGSRHYYDRNAQAIAKHCQVYALDYRFHGDSDRPKWGYHVSRLAADLHDFLEALDLDDVTVVGSSLGGAVIWSYIELYGHQHLGKAVFVDQAPLQNIAPDWKTHSTGCYDAATLSSLRTRLQLDFGGVAEGVQRECLSRPLGHGMEEALKAETLRCDPDALGRLMADHTQLDWRPLLPRISIPCLNVVGRLSATFPWEGSAVVGQLIPNCHTVFFEQGNHFLYIEEPEKFNQLVIDFAEKGLSAVPSVPVVTPYPYGSIPAYHHPSVPLFPTDQLLFPSVHAAVKTLLPTVLPKLLGSLPFLQPGAYDIDTLLHDPQLLQDVFLLSAEAPAPGPSAEAPALSAEEAPALPASRPKSLIARKKAAARKDLQAEKHRQAILQALDLHASAPAPAPAFAQEAPSQAPASADAAATAPALVTPASFNAFFTQLNTGVLAPGAAPEPAAAAQASAPVVAAAPVAAP</sequence>
<dbReference type="PANTHER" id="PTHR43798:SF31">
    <property type="entry name" value="AB HYDROLASE SUPERFAMILY PROTEIN YCLE"/>
    <property type="match status" value="1"/>
</dbReference>
<proteinExistence type="predicted"/>
<evidence type="ECO:0000256" key="2">
    <source>
        <dbReference type="SAM" id="MobiDB-lite"/>
    </source>
</evidence>
<feature type="compositionally biased region" description="Low complexity" evidence="2">
    <location>
        <begin position="372"/>
        <end position="390"/>
    </location>
</feature>
<feature type="domain" description="AB hydrolase-1" evidence="3">
    <location>
        <begin position="30"/>
        <end position="129"/>
    </location>
</feature>
<keyword evidence="1" id="KW-0378">Hydrolase</keyword>